<evidence type="ECO:0000256" key="3">
    <source>
        <dbReference type="ARBA" id="ARBA00022729"/>
    </source>
</evidence>
<dbReference type="Gene3D" id="3.40.190.10">
    <property type="entry name" value="Periplasmic binding protein-like II"/>
    <property type="match status" value="1"/>
</dbReference>
<dbReference type="PANTHER" id="PTHR30061">
    <property type="entry name" value="MALTOSE-BINDING PERIPLASMIC PROTEIN"/>
    <property type="match status" value="1"/>
</dbReference>
<evidence type="ECO:0000256" key="1">
    <source>
        <dbReference type="ARBA" id="ARBA00008520"/>
    </source>
</evidence>
<evidence type="ECO:0000256" key="2">
    <source>
        <dbReference type="ARBA" id="ARBA00022448"/>
    </source>
</evidence>
<evidence type="ECO:0000313" key="5">
    <source>
        <dbReference type="Proteomes" id="UP001318300"/>
    </source>
</evidence>
<proteinExistence type="inferred from homology"/>
<keyword evidence="5" id="KW-1185">Reference proteome</keyword>
<dbReference type="Pfam" id="PF01547">
    <property type="entry name" value="SBP_bac_1"/>
    <property type="match status" value="1"/>
</dbReference>
<name>A0ABX0T4R5_9MICO</name>
<comment type="caution">
    <text evidence="4">The sequence shown here is derived from an EMBL/GenBank/DDBJ whole genome shotgun (WGS) entry which is preliminary data.</text>
</comment>
<organism evidence="4 5">
    <name type="scientific">Curtobacterium salicis</name>
    <dbReference type="NCBI Taxonomy" id="1779862"/>
    <lineage>
        <taxon>Bacteria</taxon>
        <taxon>Bacillati</taxon>
        <taxon>Actinomycetota</taxon>
        <taxon>Actinomycetes</taxon>
        <taxon>Micrococcales</taxon>
        <taxon>Microbacteriaceae</taxon>
        <taxon>Curtobacterium</taxon>
    </lineage>
</organism>
<dbReference type="InterPro" id="IPR006059">
    <property type="entry name" value="SBP"/>
</dbReference>
<protein>
    <submittedName>
        <fullName evidence="4">Multiple sugar transport system substrate-binding protein</fullName>
    </submittedName>
</protein>
<keyword evidence="4" id="KW-0762">Sugar transport</keyword>
<keyword evidence="2" id="KW-0813">Transport</keyword>
<dbReference type="EMBL" id="JAAOYO010000001">
    <property type="protein sequence ID" value="NII39893.1"/>
    <property type="molecule type" value="Genomic_DNA"/>
</dbReference>
<keyword evidence="3" id="KW-0732">Signal</keyword>
<sequence length="446" mass="48235">MPTPRRTSARRRRSRALRGIVLGTTLAVTTALLTGCSNPGATVLDTEAPVTITMWSGQSDQAEKLLQRLVAEFEEAHPNVTIDMSAGSSSTEELLQKLAASFAGHDSPDVSYTFGSWASQLERSGRTLDLRDVVSDPDVRWDEFSSAARATAQPTGGKVIGFPAVVDNISLLYNRTVFDRAGVPYPTADWTWDDFRRAAERLTDADSHTYGYGYSVSGSEETTWQLWPHLWQNGGAILSEDGERSAFDSTAGVRAVAFLRGMAVDDRSVYLDQTDTKAAQLFASDRIGMITSGPWQLSALKTAKTSYGVVRLPGTDGDHQTVSGPDLWTVFDNDDVNRAHWATEFTRWLTAAEQDERFNVAVGNLPLRSSETSSPAFRKQVAALPGLDVMQANSANAEQARPTVPGYNGLSEAVGNGVARVLQGEGTPTEALRQATVAADKALRQG</sequence>
<gene>
    <name evidence="4" type="ORF">E9228_000512</name>
</gene>
<dbReference type="SUPFAM" id="SSF53850">
    <property type="entry name" value="Periplasmic binding protein-like II"/>
    <property type="match status" value="1"/>
</dbReference>
<reference evidence="4 5" key="1">
    <citation type="submission" date="2020-03" db="EMBL/GenBank/DDBJ databases">
        <title>Above-ground endophytic microbial communities from plants in different locations in the United States.</title>
        <authorList>
            <person name="Frank C."/>
        </authorList>
    </citation>
    <scope>NUCLEOTIDE SEQUENCE [LARGE SCALE GENOMIC DNA]</scope>
    <source>
        <strain evidence="4 5">WW7</strain>
    </source>
</reference>
<evidence type="ECO:0000313" key="4">
    <source>
        <dbReference type="EMBL" id="NII39893.1"/>
    </source>
</evidence>
<accession>A0ABX0T4R5</accession>
<dbReference type="PANTHER" id="PTHR30061:SF50">
    <property type="entry name" value="MALTOSE_MALTODEXTRIN-BINDING PERIPLASMIC PROTEIN"/>
    <property type="match status" value="1"/>
</dbReference>
<comment type="similarity">
    <text evidence="1">Belongs to the bacterial solute-binding protein 1 family.</text>
</comment>
<dbReference type="RefSeq" id="WP_341849736.1">
    <property type="nucleotide sequence ID" value="NZ_JAAOYO010000001.1"/>
</dbReference>
<dbReference type="Proteomes" id="UP001318300">
    <property type="component" value="Unassembled WGS sequence"/>
</dbReference>